<evidence type="ECO:0000256" key="3">
    <source>
        <dbReference type="ARBA" id="ARBA00022840"/>
    </source>
</evidence>
<keyword evidence="3" id="KW-0067">ATP-binding</keyword>
<dbReference type="eggNOG" id="COG4608">
    <property type="taxonomic scope" value="Bacteria"/>
</dbReference>
<evidence type="ECO:0000313" key="5">
    <source>
        <dbReference type="EMBL" id="AEH50243.1"/>
    </source>
</evidence>
<dbReference type="SUPFAM" id="SSF52540">
    <property type="entry name" value="P-loop containing nucleoside triphosphate hydrolases"/>
    <property type="match status" value="1"/>
</dbReference>
<evidence type="ECO:0000256" key="1">
    <source>
        <dbReference type="ARBA" id="ARBA00022448"/>
    </source>
</evidence>
<dbReference type="PANTHER" id="PTHR43230:SF1">
    <property type="entry name" value="OLIGOPEPTIDE ABC TRANSPORTER, ATP-BINDING PROTEIN"/>
    <property type="match status" value="1"/>
</dbReference>
<dbReference type="InterPro" id="IPR017871">
    <property type="entry name" value="ABC_transporter-like_CS"/>
</dbReference>
<dbReference type="SMART" id="SM00382">
    <property type="entry name" value="AAA"/>
    <property type="match status" value="1"/>
</dbReference>
<organism evidence="5 6">
    <name type="scientific">Pseudothermotoga thermarum DSM 5069</name>
    <dbReference type="NCBI Taxonomy" id="688269"/>
    <lineage>
        <taxon>Bacteria</taxon>
        <taxon>Thermotogati</taxon>
        <taxon>Thermotogota</taxon>
        <taxon>Thermotogae</taxon>
        <taxon>Thermotogales</taxon>
        <taxon>Thermotogaceae</taxon>
        <taxon>Pseudothermotoga</taxon>
    </lineage>
</organism>
<keyword evidence="1" id="KW-0813">Transport</keyword>
<name>F7YUQ8_9THEM</name>
<feature type="domain" description="ABC transporter" evidence="4">
    <location>
        <begin position="5"/>
        <end position="254"/>
    </location>
</feature>
<keyword evidence="6" id="KW-1185">Reference proteome</keyword>
<dbReference type="EMBL" id="CP002351">
    <property type="protein sequence ID" value="AEH50243.1"/>
    <property type="molecule type" value="Genomic_DNA"/>
</dbReference>
<dbReference type="PROSITE" id="PS50893">
    <property type="entry name" value="ABC_TRANSPORTER_2"/>
    <property type="match status" value="1"/>
</dbReference>
<dbReference type="Pfam" id="PF08352">
    <property type="entry name" value="oligo_HPY"/>
    <property type="match status" value="1"/>
</dbReference>
<gene>
    <name evidence="5" type="ORF">Theth_0139</name>
</gene>
<sequence length="319" mass="36361">MRELLEVKGLTKIYSLGSIFSRIKITAVEDVNFEVMQPEIFTLAGESGCGKTTTAKIILGFEEQTSGMVFYRGKPINELRKKDKIQMLREIQAVFQNPFSTFNPLRTVDSYFYETLLNLKIVSSKKEAEKKIEEKLAAVGISFEEFTQRYPNEFSGGQLQRLSIARALLTDPSLIVADEPVSMVDASLRMSIVNLFKDLKEKYSVSVIYITHDLTTAYYVSDRIAIMFRGNIVEMGPAEEVLSNPKHPYTQLLRESVPEPDPEKRWGTKVVLADTEHEEYLRIGCKFAGRCPSAMEKCKKNNPPYFKVNDVLVKCFLYK</sequence>
<evidence type="ECO:0000313" key="6">
    <source>
        <dbReference type="Proteomes" id="UP000006804"/>
    </source>
</evidence>
<evidence type="ECO:0000256" key="2">
    <source>
        <dbReference type="ARBA" id="ARBA00022741"/>
    </source>
</evidence>
<dbReference type="GO" id="GO:0015833">
    <property type="term" value="P:peptide transport"/>
    <property type="evidence" value="ECO:0007669"/>
    <property type="project" value="InterPro"/>
</dbReference>
<keyword evidence="2" id="KW-0547">Nucleotide-binding</keyword>
<dbReference type="InterPro" id="IPR003439">
    <property type="entry name" value="ABC_transporter-like_ATP-bd"/>
</dbReference>
<accession>F7YUQ8</accession>
<evidence type="ECO:0000259" key="4">
    <source>
        <dbReference type="PROSITE" id="PS50893"/>
    </source>
</evidence>
<dbReference type="CDD" id="cd03257">
    <property type="entry name" value="ABC_NikE_OppD_transporters"/>
    <property type="match status" value="1"/>
</dbReference>
<dbReference type="PATRIC" id="fig|688269.3.peg.141"/>
<dbReference type="STRING" id="688269.Theth_0139"/>
<dbReference type="PROSITE" id="PS00211">
    <property type="entry name" value="ABC_TRANSPORTER_1"/>
    <property type="match status" value="1"/>
</dbReference>
<dbReference type="AlphaFoldDB" id="F7YUQ8"/>
<dbReference type="InterPro" id="IPR013563">
    <property type="entry name" value="Oligopep_ABC_C"/>
</dbReference>
<dbReference type="InterPro" id="IPR027417">
    <property type="entry name" value="P-loop_NTPase"/>
</dbReference>
<dbReference type="InterPro" id="IPR003593">
    <property type="entry name" value="AAA+_ATPase"/>
</dbReference>
<dbReference type="RefSeq" id="WP_013931467.1">
    <property type="nucleotide sequence ID" value="NC_015707.1"/>
</dbReference>
<dbReference type="GO" id="GO:0005524">
    <property type="term" value="F:ATP binding"/>
    <property type="evidence" value="ECO:0007669"/>
    <property type="project" value="UniProtKB-KW"/>
</dbReference>
<dbReference type="Pfam" id="PF00005">
    <property type="entry name" value="ABC_tran"/>
    <property type="match status" value="1"/>
</dbReference>
<dbReference type="GO" id="GO:0016887">
    <property type="term" value="F:ATP hydrolysis activity"/>
    <property type="evidence" value="ECO:0007669"/>
    <property type="project" value="InterPro"/>
</dbReference>
<dbReference type="HOGENOM" id="CLU_000604_1_23_0"/>
<reference evidence="5 6" key="1">
    <citation type="submission" date="2010-11" db="EMBL/GenBank/DDBJ databases">
        <title>The complete genome of Thermotoga thermarum DSM 5069.</title>
        <authorList>
            <consortium name="US DOE Joint Genome Institute (JGI-PGF)"/>
            <person name="Lucas S."/>
            <person name="Copeland A."/>
            <person name="Lapidus A."/>
            <person name="Bruce D."/>
            <person name="Goodwin L."/>
            <person name="Pitluck S."/>
            <person name="Kyrpides N."/>
            <person name="Mavromatis K."/>
            <person name="Ivanova N."/>
            <person name="Zeytun A."/>
            <person name="Brettin T."/>
            <person name="Detter J.C."/>
            <person name="Tapia R."/>
            <person name="Han C."/>
            <person name="Land M."/>
            <person name="Hauser L."/>
            <person name="Markowitz V."/>
            <person name="Cheng J.-F."/>
            <person name="Hugenholtz P."/>
            <person name="Woyke T."/>
            <person name="Wu D."/>
            <person name="Spring S."/>
            <person name="Schroeder M."/>
            <person name="Brambilla E."/>
            <person name="Klenk H.-P."/>
            <person name="Eisen J.A."/>
        </authorList>
    </citation>
    <scope>NUCLEOTIDE SEQUENCE [LARGE SCALE GENOMIC DNA]</scope>
    <source>
        <strain evidence="5 6">DSM 5069</strain>
    </source>
</reference>
<dbReference type="OrthoDB" id="9806285at2"/>
<dbReference type="KEGG" id="tta:Theth_0139"/>
<proteinExistence type="predicted"/>
<protein>
    <submittedName>
        <fullName evidence="5">Oligopeptide/dipeptide ABC transporter, ATPase subunit</fullName>
    </submittedName>
</protein>
<dbReference type="NCBIfam" id="TIGR01727">
    <property type="entry name" value="oligo_HPY"/>
    <property type="match status" value="1"/>
</dbReference>
<dbReference type="Gene3D" id="3.40.50.300">
    <property type="entry name" value="P-loop containing nucleotide triphosphate hydrolases"/>
    <property type="match status" value="1"/>
</dbReference>
<dbReference type="PANTHER" id="PTHR43230">
    <property type="entry name" value="ABC-TYPE DIPEPTIDE/OLIGOPEPTIDE TRANSPORT SYSTEM, ATPASE COMPONENT"/>
    <property type="match status" value="1"/>
</dbReference>
<dbReference type="Proteomes" id="UP000006804">
    <property type="component" value="Chromosome"/>
</dbReference>